<name>A0A0E9VBS6_ANGAN</name>
<reference evidence="1" key="2">
    <citation type="journal article" date="2015" name="Fish Shellfish Immunol.">
        <title>Early steps in the European eel (Anguilla anguilla)-Vibrio vulnificus interaction in the gills: Role of the RtxA13 toxin.</title>
        <authorList>
            <person name="Callol A."/>
            <person name="Pajuelo D."/>
            <person name="Ebbesson L."/>
            <person name="Teles M."/>
            <person name="MacKenzie S."/>
            <person name="Amaro C."/>
        </authorList>
    </citation>
    <scope>NUCLEOTIDE SEQUENCE</scope>
</reference>
<dbReference type="AlphaFoldDB" id="A0A0E9VBS6"/>
<evidence type="ECO:0000313" key="1">
    <source>
        <dbReference type="EMBL" id="JAH74668.1"/>
    </source>
</evidence>
<dbReference type="EMBL" id="GBXM01033909">
    <property type="protein sequence ID" value="JAH74668.1"/>
    <property type="molecule type" value="Transcribed_RNA"/>
</dbReference>
<proteinExistence type="predicted"/>
<organism evidence="1">
    <name type="scientific">Anguilla anguilla</name>
    <name type="common">European freshwater eel</name>
    <name type="synonym">Muraena anguilla</name>
    <dbReference type="NCBI Taxonomy" id="7936"/>
    <lineage>
        <taxon>Eukaryota</taxon>
        <taxon>Metazoa</taxon>
        <taxon>Chordata</taxon>
        <taxon>Craniata</taxon>
        <taxon>Vertebrata</taxon>
        <taxon>Euteleostomi</taxon>
        <taxon>Actinopterygii</taxon>
        <taxon>Neopterygii</taxon>
        <taxon>Teleostei</taxon>
        <taxon>Anguilliformes</taxon>
        <taxon>Anguillidae</taxon>
        <taxon>Anguilla</taxon>
    </lineage>
</organism>
<protein>
    <submittedName>
        <fullName evidence="1">Uncharacterized protein</fullName>
    </submittedName>
</protein>
<accession>A0A0E9VBS6</accession>
<reference evidence="1" key="1">
    <citation type="submission" date="2014-11" db="EMBL/GenBank/DDBJ databases">
        <authorList>
            <person name="Amaro Gonzalez C."/>
        </authorList>
    </citation>
    <scope>NUCLEOTIDE SEQUENCE</scope>
</reference>
<sequence>MHGSDITWRTVTLLTYLSVDLGNDTLECEWSGGSHYWECKQAGVLHYCKQSA</sequence>